<dbReference type="Proteomes" id="UP001153269">
    <property type="component" value="Unassembled WGS sequence"/>
</dbReference>
<organism evidence="2 3">
    <name type="scientific">Pleuronectes platessa</name>
    <name type="common">European plaice</name>
    <dbReference type="NCBI Taxonomy" id="8262"/>
    <lineage>
        <taxon>Eukaryota</taxon>
        <taxon>Metazoa</taxon>
        <taxon>Chordata</taxon>
        <taxon>Craniata</taxon>
        <taxon>Vertebrata</taxon>
        <taxon>Euteleostomi</taxon>
        <taxon>Actinopterygii</taxon>
        <taxon>Neopterygii</taxon>
        <taxon>Teleostei</taxon>
        <taxon>Neoteleostei</taxon>
        <taxon>Acanthomorphata</taxon>
        <taxon>Carangaria</taxon>
        <taxon>Pleuronectiformes</taxon>
        <taxon>Pleuronectoidei</taxon>
        <taxon>Pleuronectidae</taxon>
        <taxon>Pleuronectes</taxon>
    </lineage>
</organism>
<name>A0A9N7YY05_PLEPL</name>
<protein>
    <submittedName>
        <fullName evidence="2">Uncharacterized protein</fullName>
    </submittedName>
</protein>
<accession>A0A9N7YY05</accession>
<keyword evidence="3" id="KW-1185">Reference proteome</keyword>
<gene>
    <name evidence="2" type="ORF">PLEPLA_LOCUS36310</name>
</gene>
<dbReference type="AlphaFoldDB" id="A0A9N7YY05"/>
<sequence length="105" mass="10328">MAAAAGDDDDDDGDDDDAASQTLSKCSAPLRRPVPPRGAIPLPLNPLASQAAVAAAAAAAMGSIAGSQVFGNALSNLQGATGQLVTNAQGQYAINPPFTPSIPSL</sequence>
<reference evidence="2" key="1">
    <citation type="submission" date="2020-03" db="EMBL/GenBank/DDBJ databases">
        <authorList>
            <person name="Weist P."/>
        </authorList>
    </citation>
    <scope>NUCLEOTIDE SEQUENCE</scope>
</reference>
<comment type="caution">
    <text evidence="2">The sequence shown here is derived from an EMBL/GenBank/DDBJ whole genome shotgun (WGS) entry which is preliminary data.</text>
</comment>
<proteinExistence type="predicted"/>
<evidence type="ECO:0000313" key="3">
    <source>
        <dbReference type="Proteomes" id="UP001153269"/>
    </source>
</evidence>
<dbReference type="EMBL" id="CADEAL010003985">
    <property type="protein sequence ID" value="CAB1448660.1"/>
    <property type="molecule type" value="Genomic_DNA"/>
</dbReference>
<feature type="compositionally biased region" description="Acidic residues" evidence="1">
    <location>
        <begin position="1"/>
        <end position="18"/>
    </location>
</feature>
<feature type="region of interest" description="Disordered" evidence="1">
    <location>
        <begin position="1"/>
        <end position="39"/>
    </location>
</feature>
<evidence type="ECO:0000313" key="2">
    <source>
        <dbReference type="EMBL" id="CAB1448660.1"/>
    </source>
</evidence>
<evidence type="ECO:0000256" key="1">
    <source>
        <dbReference type="SAM" id="MobiDB-lite"/>
    </source>
</evidence>